<dbReference type="PROSITE" id="PS50850">
    <property type="entry name" value="MFS"/>
    <property type="match status" value="1"/>
</dbReference>
<sequence length="452" mass="47156">MPPQRNDAHPPSVLRLGFAAGVGTSLEMYDFSIYGTAAALVFGQVFFKTGDAWLGTFMSLATFAIGFLMAPLGAAAFGWLGDRRGRRTALFAAFTLMGVATLGMGVLPPYAVLGVAAPLLLVGLRLLHGIARGGESAGAAVFAVEHAPDRRRGLYGSFVALGSPIGTVLANLAFTFVLLLPEDDVTSWGWRLPFLAGAVVLVLGMWVRRGVGESPVFQRMAAAEGRAKRPLADVVRTNWRRLALIAGVNIGLTASTFALVTFMLSYATSRAPEGLGLPRQPIVNGAMLALLGHALANVGAAWLSDRIGRKPVMLTGAALSLASALAMFPIATTGTVTAVNTATILGFAATGILFGPMYTYFSELFPREQRQSGVGVGYHVGAVLGGGISPMIANRIVAGTGDAHNVGYYLAGLLALSLVCLLVLPETAPVRTRAATSRPLVPAGRPALEEQP</sequence>
<organism evidence="9 10">
    <name type="scientific">Amycolatopsis mongoliensis</name>
    <dbReference type="NCBI Taxonomy" id="715475"/>
    <lineage>
        <taxon>Bacteria</taxon>
        <taxon>Bacillati</taxon>
        <taxon>Actinomycetota</taxon>
        <taxon>Actinomycetes</taxon>
        <taxon>Pseudonocardiales</taxon>
        <taxon>Pseudonocardiaceae</taxon>
        <taxon>Amycolatopsis</taxon>
    </lineage>
</organism>
<accession>A0A9Y2JQI6</accession>
<evidence type="ECO:0000313" key="9">
    <source>
        <dbReference type="EMBL" id="WIY01144.1"/>
    </source>
</evidence>
<feature type="transmembrane region" description="Helical" evidence="7">
    <location>
        <begin position="88"/>
        <end position="104"/>
    </location>
</feature>
<feature type="transmembrane region" description="Helical" evidence="7">
    <location>
        <begin position="406"/>
        <end position="424"/>
    </location>
</feature>
<feature type="transmembrane region" description="Helical" evidence="7">
    <location>
        <begin position="286"/>
        <end position="304"/>
    </location>
</feature>
<evidence type="ECO:0000256" key="2">
    <source>
        <dbReference type="ARBA" id="ARBA00022448"/>
    </source>
</evidence>
<evidence type="ECO:0000256" key="3">
    <source>
        <dbReference type="ARBA" id="ARBA00022475"/>
    </source>
</evidence>
<keyword evidence="6 7" id="KW-0472">Membrane</keyword>
<dbReference type="GO" id="GO:0022857">
    <property type="term" value="F:transmembrane transporter activity"/>
    <property type="evidence" value="ECO:0007669"/>
    <property type="project" value="InterPro"/>
</dbReference>
<dbReference type="Pfam" id="PF07690">
    <property type="entry name" value="MFS_1"/>
    <property type="match status" value="1"/>
</dbReference>
<keyword evidence="3" id="KW-1003">Cell membrane</keyword>
<dbReference type="KEGG" id="amog:QRX60_45115"/>
<feature type="transmembrane region" description="Helical" evidence="7">
    <location>
        <begin position="311"/>
        <end position="330"/>
    </location>
</feature>
<keyword evidence="5 7" id="KW-1133">Transmembrane helix</keyword>
<evidence type="ECO:0000256" key="6">
    <source>
        <dbReference type="ARBA" id="ARBA00023136"/>
    </source>
</evidence>
<feature type="transmembrane region" description="Helical" evidence="7">
    <location>
        <begin position="342"/>
        <end position="361"/>
    </location>
</feature>
<dbReference type="RefSeq" id="WP_285997604.1">
    <property type="nucleotide sequence ID" value="NZ_CP127295.1"/>
</dbReference>
<keyword evidence="10" id="KW-1185">Reference proteome</keyword>
<evidence type="ECO:0000256" key="5">
    <source>
        <dbReference type="ARBA" id="ARBA00022989"/>
    </source>
</evidence>
<proteinExistence type="predicted"/>
<evidence type="ECO:0000313" key="10">
    <source>
        <dbReference type="Proteomes" id="UP001239397"/>
    </source>
</evidence>
<protein>
    <submittedName>
        <fullName evidence="9">MFS transporter</fullName>
    </submittedName>
</protein>
<evidence type="ECO:0000256" key="7">
    <source>
        <dbReference type="SAM" id="Phobius"/>
    </source>
</evidence>
<feature type="domain" description="Major facilitator superfamily (MFS) profile" evidence="8">
    <location>
        <begin position="16"/>
        <end position="429"/>
    </location>
</feature>
<gene>
    <name evidence="9" type="ORF">QRX60_45115</name>
</gene>
<dbReference type="GO" id="GO:0005886">
    <property type="term" value="C:plasma membrane"/>
    <property type="evidence" value="ECO:0007669"/>
    <property type="project" value="UniProtKB-SubCell"/>
</dbReference>
<evidence type="ECO:0000256" key="4">
    <source>
        <dbReference type="ARBA" id="ARBA00022692"/>
    </source>
</evidence>
<name>A0A9Y2JQI6_9PSEU</name>
<keyword evidence="2" id="KW-0813">Transport</keyword>
<dbReference type="EMBL" id="CP127295">
    <property type="protein sequence ID" value="WIY01144.1"/>
    <property type="molecule type" value="Genomic_DNA"/>
</dbReference>
<dbReference type="InterPro" id="IPR020846">
    <property type="entry name" value="MFS_dom"/>
</dbReference>
<dbReference type="Proteomes" id="UP001239397">
    <property type="component" value="Chromosome"/>
</dbReference>
<dbReference type="Pfam" id="PF00083">
    <property type="entry name" value="Sugar_tr"/>
    <property type="match status" value="1"/>
</dbReference>
<reference evidence="9 10" key="1">
    <citation type="submission" date="2023-06" db="EMBL/GenBank/DDBJ databases">
        <authorList>
            <person name="Oyuntsetseg B."/>
            <person name="Kim S.B."/>
        </authorList>
    </citation>
    <scope>NUCLEOTIDE SEQUENCE [LARGE SCALE GENOMIC DNA]</scope>
    <source>
        <strain evidence="9 10">4-36</strain>
    </source>
</reference>
<feature type="transmembrane region" description="Helical" evidence="7">
    <location>
        <begin position="373"/>
        <end position="394"/>
    </location>
</feature>
<feature type="transmembrane region" description="Helical" evidence="7">
    <location>
        <begin position="242"/>
        <end position="266"/>
    </location>
</feature>
<dbReference type="InterPro" id="IPR005829">
    <property type="entry name" value="Sugar_transporter_CS"/>
</dbReference>
<dbReference type="InterPro" id="IPR036259">
    <property type="entry name" value="MFS_trans_sf"/>
</dbReference>
<dbReference type="PROSITE" id="PS00217">
    <property type="entry name" value="SUGAR_TRANSPORT_2"/>
    <property type="match status" value="1"/>
</dbReference>
<evidence type="ECO:0000259" key="8">
    <source>
        <dbReference type="PROSITE" id="PS50850"/>
    </source>
</evidence>
<dbReference type="AlphaFoldDB" id="A0A9Y2JQI6"/>
<feature type="transmembrane region" description="Helical" evidence="7">
    <location>
        <begin position="158"/>
        <end position="180"/>
    </location>
</feature>
<evidence type="ECO:0000256" key="1">
    <source>
        <dbReference type="ARBA" id="ARBA00004651"/>
    </source>
</evidence>
<dbReference type="PROSITE" id="PS00216">
    <property type="entry name" value="SUGAR_TRANSPORT_1"/>
    <property type="match status" value="1"/>
</dbReference>
<dbReference type="PANTHER" id="PTHR43045">
    <property type="entry name" value="SHIKIMATE TRANSPORTER"/>
    <property type="match status" value="1"/>
</dbReference>
<dbReference type="SUPFAM" id="SSF103473">
    <property type="entry name" value="MFS general substrate transporter"/>
    <property type="match status" value="1"/>
</dbReference>
<keyword evidence="4 7" id="KW-0812">Transmembrane</keyword>
<dbReference type="InterPro" id="IPR011701">
    <property type="entry name" value="MFS"/>
</dbReference>
<dbReference type="PANTHER" id="PTHR43045:SF1">
    <property type="entry name" value="SHIKIMATE TRANSPORTER"/>
    <property type="match status" value="1"/>
</dbReference>
<feature type="transmembrane region" description="Helical" evidence="7">
    <location>
        <begin position="53"/>
        <end position="81"/>
    </location>
</feature>
<feature type="transmembrane region" description="Helical" evidence="7">
    <location>
        <begin position="192"/>
        <end position="211"/>
    </location>
</feature>
<dbReference type="Gene3D" id="1.20.1250.20">
    <property type="entry name" value="MFS general substrate transporter like domains"/>
    <property type="match status" value="2"/>
</dbReference>
<dbReference type="InterPro" id="IPR005828">
    <property type="entry name" value="MFS_sugar_transport-like"/>
</dbReference>
<comment type="subcellular location">
    <subcellularLocation>
        <location evidence="1">Cell membrane</location>
        <topology evidence="1">Multi-pass membrane protein</topology>
    </subcellularLocation>
</comment>